<comment type="caution">
    <text evidence="1">The sequence shown here is derived from an EMBL/GenBank/DDBJ whole genome shotgun (WGS) entry which is preliminary data.</text>
</comment>
<dbReference type="STRING" id="1193181.BN10_880012"/>
<sequence length="223" mass="24927">MDRIEREPTDVSDTYRQGWTSITETMTRLQNVLNTFEHLVSFSKPRVMTVGELIDQGVLDLRMGRPKDRYEGTPAKLRERIVTAADVRDDTLRELGIDGEYGSYPDLTRKGDVLVTVAKTVNARVDEAGGHFPSDGVYRLRVLDHEVLAPGYLAIALCGSWNKRFHSGNTIRRAALKILEIPRVPVAEQRDIRLAMVAIQLLHADSRHLAEEASHVGTAPSSL</sequence>
<evidence type="ECO:0008006" key="3">
    <source>
        <dbReference type="Google" id="ProtNLM"/>
    </source>
</evidence>
<dbReference type="Proteomes" id="UP000013167">
    <property type="component" value="Unassembled WGS sequence"/>
</dbReference>
<dbReference type="RefSeq" id="WP_010851116.1">
    <property type="nucleotide sequence ID" value="NZ_HF570956.1"/>
</dbReference>
<accession>N0E344</accession>
<keyword evidence="2" id="KW-1185">Reference proteome</keyword>
<protein>
    <recommendedName>
        <fullName evidence="3">Type I restriction modification DNA specificity domain-containing protein</fullName>
    </recommendedName>
</protein>
<dbReference type="AlphaFoldDB" id="N0E344"/>
<name>N0E344_9MICO</name>
<evidence type="ECO:0000313" key="1">
    <source>
        <dbReference type="EMBL" id="CCH71287.1"/>
    </source>
</evidence>
<dbReference type="OrthoDB" id="9784823at2"/>
<dbReference type="EMBL" id="CAIZ01000161">
    <property type="protein sequence ID" value="CCH71287.1"/>
    <property type="molecule type" value="Genomic_DNA"/>
</dbReference>
<proteinExistence type="predicted"/>
<evidence type="ECO:0000313" key="2">
    <source>
        <dbReference type="Proteomes" id="UP000013167"/>
    </source>
</evidence>
<dbReference type="HOGENOM" id="CLU_1239645_0_0_11"/>
<organism evidence="1 2">
    <name type="scientific">Phycicoccus elongatus Lp2</name>
    <dbReference type="NCBI Taxonomy" id="1193181"/>
    <lineage>
        <taxon>Bacteria</taxon>
        <taxon>Bacillati</taxon>
        <taxon>Actinomycetota</taxon>
        <taxon>Actinomycetes</taxon>
        <taxon>Micrococcales</taxon>
        <taxon>Intrasporangiaceae</taxon>
        <taxon>Phycicoccus</taxon>
    </lineage>
</organism>
<dbReference type="eggNOG" id="ENOG5032KNK">
    <property type="taxonomic scope" value="Bacteria"/>
</dbReference>
<reference evidence="1 2" key="1">
    <citation type="journal article" date="2013" name="ISME J.">
        <title>A metabolic model for members of the genus Tetrasphaera involved in enhanced biological phosphorus removal.</title>
        <authorList>
            <person name="Kristiansen R."/>
            <person name="Nguyen H.T.T."/>
            <person name="Saunders A.M."/>
            <person name="Nielsen J.L."/>
            <person name="Wimmer R."/>
            <person name="Le V.Q."/>
            <person name="McIlroy S.J."/>
            <person name="Petrovski S."/>
            <person name="Seviour R.J."/>
            <person name="Calteau A."/>
            <person name="Nielsen K.L."/>
            <person name="Nielsen P.H."/>
        </authorList>
    </citation>
    <scope>NUCLEOTIDE SEQUENCE [LARGE SCALE GENOMIC DNA]</scope>
    <source>
        <strain evidence="1 2">Lp2</strain>
    </source>
</reference>
<gene>
    <name evidence="1" type="ORF">BN10_880012</name>
</gene>